<gene>
    <name evidence="9" type="ORF">QQX09_06740</name>
</gene>
<sequence>MAKYLAKRLGSALLVLFALSLLSFGMVRMMPGDPALQYLNIDNPDPNQLEEVRAELGLDRPWTTQYLEWLGGVLHGDFGTSLTKSAEIGTMLGDRFPVSLQLALIAVIVGLVIGLPSGVVSAVRQGTPLDGLIRGGSFIALSVPAFAIGAVLIMVNAFTFKLPLIGYTPWDKGPVASILSLLVPALVLSLAMSAVISRYSRGTVLDTLSQDYIRTARSKGVPTGRIVRGHALRNALIPVTTVVGIQLAALIGGTVVIESIFQIPGMGSMLIEAINSSDYPTIQACVLVLGACFVLINLLVDLLYPVIDPRVRAS</sequence>
<feature type="transmembrane region" description="Helical" evidence="7">
    <location>
        <begin position="100"/>
        <end position="123"/>
    </location>
</feature>
<feature type="transmembrane region" description="Helical" evidence="7">
    <location>
        <begin position="281"/>
        <end position="304"/>
    </location>
</feature>
<keyword evidence="3" id="KW-1003">Cell membrane</keyword>
<evidence type="ECO:0000256" key="3">
    <source>
        <dbReference type="ARBA" id="ARBA00022475"/>
    </source>
</evidence>
<dbReference type="PANTHER" id="PTHR43163:SF6">
    <property type="entry name" value="DIPEPTIDE TRANSPORT SYSTEM PERMEASE PROTEIN DPPB-RELATED"/>
    <property type="match status" value="1"/>
</dbReference>
<dbReference type="PANTHER" id="PTHR43163">
    <property type="entry name" value="DIPEPTIDE TRANSPORT SYSTEM PERMEASE PROTEIN DPPB-RELATED"/>
    <property type="match status" value="1"/>
</dbReference>
<dbReference type="PROSITE" id="PS50928">
    <property type="entry name" value="ABC_TM1"/>
    <property type="match status" value="1"/>
</dbReference>
<keyword evidence="10" id="KW-1185">Reference proteome</keyword>
<feature type="domain" description="ABC transmembrane type-1" evidence="8">
    <location>
        <begin position="96"/>
        <end position="304"/>
    </location>
</feature>
<organism evidence="9 10">
    <name type="scientific">Demequina litoralis</name>
    <dbReference type="NCBI Taxonomy" id="3051660"/>
    <lineage>
        <taxon>Bacteria</taxon>
        <taxon>Bacillati</taxon>
        <taxon>Actinomycetota</taxon>
        <taxon>Actinomycetes</taxon>
        <taxon>Micrococcales</taxon>
        <taxon>Demequinaceae</taxon>
        <taxon>Demequina</taxon>
    </lineage>
</organism>
<evidence type="ECO:0000256" key="5">
    <source>
        <dbReference type="ARBA" id="ARBA00022989"/>
    </source>
</evidence>
<comment type="similarity">
    <text evidence="7">Belongs to the binding-protein-dependent transport system permease family.</text>
</comment>
<proteinExistence type="inferred from homology"/>
<feature type="transmembrane region" description="Helical" evidence="7">
    <location>
        <begin position="175"/>
        <end position="196"/>
    </location>
</feature>
<dbReference type="InterPro" id="IPR035906">
    <property type="entry name" value="MetI-like_sf"/>
</dbReference>
<evidence type="ECO:0000256" key="1">
    <source>
        <dbReference type="ARBA" id="ARBA00004651"/>
    </source>
</evidence>
<evidence type="ECO:0000256" key="7">
    <source>
        <dbReference type="RuleBase" id="RU363032"/>
    </source>
</evidence>
<dbReference type="InterPro" id="IPR045621">
    <property type="entry name" value="BPD_transp_1_N"/>
</dbReference>
<evidence type="ECO:0000256" key="6">
    <source>
        <dbReference type="ARBA" id="ARBA00023136"/>
    </source>
</evidence>
<protein>
    <submittedName>
        <fullName evidence="9">ABC transporter permease</fullName>
    </submittedName>
</protein>
<comment type="caution">
    <text evidence="9">The sequence shown here is derived from an EMBL/GenBank/DDBJ whole genome shotgun (WGS) entry which is preliminary data.</text>
</comment>
<evidence type="ECO:0000256" key="4">
    <source>
        <dbReference type="ARBA" id="ARBA00022692"/>
    </source>
</evidence>
<accession>A0ABT8G8S4</accession>
<dbReference type="CDD" id="cd06261">
    <property type="entry name" value="TM_PBP2"/>
    <property type="match status" value="1"/>
</dbReference>
<evidence type="ECO:0000259" key="8">
    <source>
        <dbReference type="PROSITE" id="PS50928"/>
    </source>
</evidence>
<name>A0ABT8G8S4_9MICO</name>
<keyword evidence="5 7" id="KW-1133">Transmembrane helix</keyword>
<feature type="transmembrane region" description="Helical" evidence="7">
    <location>
        <begin position="135"/>
        <end position="155"/>
    </location>
</feature>
<dbReference type="Pfam" id="PF00528">
    <property type="entry name" value="BPD_transp_1"/>
    <property type="match status" value="1"/>
</dbReference>
<comment type="subcellular location">
    <subcellularLocation>
        <location evidence="1 7">Cell membrane</location>
        <topology evidence="1 7">Multi-pass membrane protein</topology>
    </subcellularLocation>
</comment>
<keyword evidence="4 7" id="KW-0812">Transmembrane</keyword>
<dbReference type="Proteomes" id="UP001172728">
    <property type="component" value="Unassembled WGS sequence"/>
</dbReference>
<keyword evidence="2 7" id="KW-0813">Transport</keyword>
<evidence type="ECO:0000313" key="9">
    <source>
        <dbReference type="EMBL" id="MDN4475547.1"/>
    </source>
</evidence>
<dbReference type="RefSeq" id="WP_301132717.1">
    <property type="nucleotide sequence ID" value="NZ_JAUHPW010000004.1"/>
</dbReference>
<dbReference type="Gene3D" id="1.10.3720.10">
    <property type="entry name" value="MetI-like"/>
    <property type="match status" value="1"/>
</dbReference>
<dbReference type="InterPro" id="IPR000515">
    <property type="entry name" value="MetI-like"/>
</dbReference>
<keyword evidence="6 7" id="KW-0472">Membrane</keyword>
<evidence type="ECO:0000256" key="2">
    <source>
        <dbReference type="ARBA" id="ARBA00022448"/>
    </source>
</evidence>
<dbReference type="EMBL" id="JAUHPW010000004">
    <property type="protein sequence ID" value="MDN4475547.1"/>
    <property type="molecule type" value="Genomic_DNA"/>
</dbReference>
<dbReference type="Pfam" id="PF19300">
    <property type="entry name" value="BPD_transp_1_N"/>
    <property type="match status" value="1"/>
</dbReference>
<feature type="transmembrane region" description="Helical" evidence="7">
    <location>
        <begin position="235"/>
        <end position="261"/>
    </location>
</feature>
<evidence type="ECO:0000313" key="10">
    <source>
        <dbReference type="Proteomes" id="UP001172728"/>
    </source>
</evidence>
<reference evidence="9" key="1">
    <citation type="submission" date="2023-06" db="EMBL/GenBank/DDBJ databases">
        <title>Sysu t00192.</title>
        <authorList>
            <person name="Gao L."/>
            <person name="Fang B.-Z."/>
            <person name="Li W.-J."/>
        </authorList>
    </citation>
    <scope>NUCLEOTIDE SEQUENCE</scope>
    <source>
        <strain evidence="9">SYSU T00192</strain>
    </source>
</reference>
<dbReference type="SUPFAM" id="SSF161098">
    <property type="entry name" value="MetI-like"/>
    <property type="match status" value="1"/>
</dbReference>